<feature type="domain" description="Aflatoxin regulatory protein" evidence="7">
    <location>
        <begin position="122"/>
        <end position="217"/>
    </location>
</feature>
<keyword evidence="1" id="KW-0479">Metal-binding</keyword>
<keyword evidence="2" id="KW-0805">Transcription regulation</keyword>
<feature type="region of interest" description="Disordered" evidence="6">
    <location>
        <begin position="207"/>
        <end position="231"/>
    </location>
</feature>
<gene>
    <name evidence="8" type="ORF">HETSPECPRED_005866</name>
</gene>
<feature type="compositionally biased region" description="Polar residues" evidence="6">
    <location>
        <begin position="141"/>
        <end position="151"/>
    </location>
</feature>
<evidence type="ECO:0000256" key="1">
    <source>
        <dbReference type="ARBA" id="ARBA00022723"/>
    </source>
</evidence>
<reference evidence="8" key="1">
    <citation type="submission" date="2021-03" db="EMBL/GenBank/DDBJ databases">
        <authorList>
            <person name="Tagirdzhanova G."/>
        </authorList>
    </citation>
    <scope>NUCLEOTIDE SEQUENCE</scope>
</reference>
<dbReference type="Pfam" id="PF08493">
    <property type="entry name" value="AflR"/>
    <property type="match status" value="1"/>
</dbReference>
<keyword evidence="4" id="KW-0804">Transcription</keyword>
<evidence type="ECO:0000256" key="4">
    <source>
        <dbReference type="ARBA" id="ARBA00023163"/>
    </source>
</evidence>
<keyword evidence="5" id="KW-0539">Nucleus</keyword>
<evidence type="ECO:0000259" key="7">
    <source>
        <dbReference type="Pfam" id="PF08493"/>
    </source>
</evidence>
<feature type="region of interest" description="Disordered" evidence="6">
    <location>
        <begin position="138"/>
        <end position="160"/>
    </location>
</feature>
<dbReference type="GO" id="GO:0005634">
    <property type="term" value="C:nucleus"/>
    <property type="evidence" value="ECO:0007669"/>
    <property type="project" value="InterPro"/>
</dbReference>
<feature type="compositionally biased region" description="Low complexity" evidence="6">
    <location>
        <begin position="218"/>
        <end position="227"/>
    </location>
</feature>
<feature type="compositionally biased region" description="Pro residues" evidence="6">
    <location>
        <begin position="95"/>
        <end position="106"/>
    </location>
</feature>
<feature type="compositionally biased region" description="Pro residues" evidence="6">
    <location>
        <begin position="208"/>
        <end position="217"/>
    </location>
</feature>
<sequence length="335" mass="35652">MSCSATGFSDDNKLLSNPFDADSMFNNALAADFNPEYAFDFDSSSNGDGIAPSLLSSPGALANDDLFGFSNTTHQTPPPELPATDDLFAFSDPTPLTPPPSPPAKTPKPINRPVNKQTLKTSHCACPTQALGLMKQLFPHPSTSSASGTNDTPPPPSSLPALLKLNKHTIQSVRAILACTCSQDVHLLSTTAHLVFKVLEWYELAARRPPPTPPATPNPGRGRSRSSTESSLAQVCRELERGGDSAAGMVLGELHGAQSLVNDLAAKLKTQSSVEQPGGTGAGMGDGMMVRGMEGEEEEQLLLPFSGVILDLLGMDLRKRYKEVAGMVDRETRRR</sequence>
<evidence type="ECO:0000256" key="2">
    <source>
        <dbReference type="ARBA" id="ARBA00023015"/>
    </source>
</evidence>
<comment type="caution">
    <text evidence="8">The sequence shown here is derived from an EMBL/GenBank/DDBJ whole genome shotgun (WGS) entry which is preliminary data.</text>
</comment>
<keyword evidence="9" id="KW-1185">Reference proteome</keyword>
<proteinExistence type="predicted"/>
<evidence type="ECO:0000256" key="6">
    <source>
        <dbReference type="SAM" id="MobiDB-lite"/>
    </source>
</evidence>
<organism evidence="8 9">
    <name type="scientific">Heterodermia speciosa</name>
    <dbReference type="NCBI Taxonomy" id="116794"/>
    <lineage>
        <taxon>Eukaryota</taxon>
        <taxon>Fungi</taxon>
        <taxon>Dikarya</taxon>
        <taxon>Ascomycota</taxon>
        <taxon>Pezizomycotina</taxon>
        <taxon>Lecanoromycetes</taxon>
        <taxon>OSLEUM clade</taxon>
        <taxon>Lecanoromycetidae</taxon>
        <taxon>Caliciales</taxon>
        <taxon>Physciaceae</taxon>
        <taxon>Heterodermia</taxon>
    </lineage>
</organism>
<feature type="region of interest" description="Disordered" evidence="6">
    <location>
        <begin position="66"/>
        <end position="114"/>
    </location>
</feature>
<dbReference type="Proteomes" id="UP000664521">
    <property type="component" value="Unassembled WGS sequence"/>
</dbReference>
<dbReference type="GO" id="GO:0003677">
    <property type="term" value="F:DNA binding"/>
    <property type="evidence" value="ECO:0007669"/>
    <property type="project" value="UniProtKB-KW"/>
</dbReference>
<keyword evidence="3" id="KW-0238">DNA-binding</keyword>
<dbReference type="GO" id="GO:0046872">
    <property type="term" value="F:metal ion binding"/>
    <property type="evidence" value="ECO:0007669"/>
    <property type="project" value="UniProtKB-KW"/>
</dbReference>
<dbReference type="GO" id="GO:0006355">
    <property type="term" value="P:regulation of DNA-templated transcription"/>
    <property type="evidence" value="ECO:0007669"/>
    <property type="project" value="InterPro"/>
</dbReference>
<dbReference type="EMBL" id="CAJPDS010000038">
    <property type="protein sequence ID" value="CAF9925527.1"/>
    <property type="molecule type" value="Genomic_DNA"/>
</dbReference>
<protein>
    <recommendedName>
        <fullName evidence="7">Aflatoxin regulatory protein domain-containing protein</fullName>
    </recommendedName>
</protein>
<dbReference type="AlphaFoldDB" id="A0A8H3FI04"/>
<dbReference type="GO" id="GO:0045122">
    <property type="term" value="P:aflatoxin biosynthetic process"/>
    <property type="evidence" value="ECO:0007669"/>
    <property type="project" value="InterPro"/>
</dbReference>
<accession>A0A8H3FI04</accession>
<evidence type="ECO:0000313" key="9">
    <source>
        <dbReference type="Proteomes" id="UP000664521"/>
    </source>
</evidence>
<evidence type="ECO:0000256" key="5">
    <source>
        <dbReference type="ARBA" id="ARBA00023242"/>
    </source>
</evidence>
<dbReference type="InterPro" id="IPR013700">
    <property type="entry name" value="AflR"/>
</dbReference>
<evidence type="ECO:0000313" key="8">
    <source>
        <dbReference type="EMBL" id="CAF9925527.1"/>
    </source>
</evidence>
<name>A0A8H3FI04_9LECA</name>
<evidence type="ECO:0000256" key="3">
    <source>
        <dbReference type="ARBA" id="ARBA00023125"/>
    </source>
</evidence>